<dbReference type="AlphaFoldDB" id="A0A267DDV3"/>
<gene>
    <name evidence="3" type="ORF">BOX15_Mlig013547g1</name>
</gene>
<reference evidence="3 4" key="1">
    <citation type="submission" date="2017-06" db="EMBL/GenBank/DDBJ databases">
        <title>A platform for efficient transgenesis in Macrostomum lignano, a flatworm model organism for stem cell research.</title>
        <authorList>
            <person name="Berezikov E."/>
        </authorList>
    </citation>
    <scope>NUCLEOTIDE SEQUENCE [LARGE SCALE GENOMIC DNA]</scope>
    <source>
        <strain evidence="3">DV1</strain>
        <tissue evidence="3">Whole organism</tissue>
    </source>
</reference>
<keyword evidence="4" id="KW-1185">Reference proteome</keyword>
<feature type="non-terminal residue" evidence="3">
    <location>
        <position position="1"/>
    </location>
</feature>
<evidence type="ECO:0000256" key="1">
    <source>
        <dbReference type="SAM" id="MobiDB-lite"/>
    </source>
</evidence>
<dbReference type="OrthoDB" id="6051552at2759"/>
<sequence>AVTALSPLVQSVSQKNIWTGLNQFCQLFSPEAEAMLLVLRIFWTASLAVTSCRAAASAKHWVNPGDFFNFQGSSSSTHQLELEKPLEWDKLNPKDLNVKFDVSVFYGACTMTLLGYTESGKTTISKTESPFVVLAAHSFQVNSKVGKRNILGFNFKCRSVPAGNTCELYHMGYLELKCDNSKKRSYSPIIPLGWFVNQYYKDNKIDTWAQAHCQNWFHNEDKKVRQAVLSLACHPLKEYAEASAVDFSYQKNENIIKFNTVAGAQTVQPSQKCYLSTPVASHIDGDLHAAPTAECCYGIKAKNVFLFKEFEDSDVFMLHGSTAYRSHPSGVDTRWTDYYLVGQVPHLSHWYWDLLPYRYCCLWWKGGGCSAFYHKARPSPKLQPPRNALNSAFLLGNFIARPFPSGKAAPNAFMCSKHGTFWLIKTSSFKVQARTGFPTSSNKKVGKKSSSAARISSAFIAGLAFETKGLPNLRFQVVVSELEFDYHVLVSDTSRKNTEKIAKDNRRRNFGYVSISDRYTEFQDKLVVESFHLTYKKDELGITVMLPRIGREFISAMFSASAGANVSGGLLGEVAGSSSVLAYLGAKCEKFRVPDTDSLFVPFDEKKIIDTAASTITAAPTAPAKGAATSKELRISGKKLSDAESVACLAIKQHPDYCTAIDKGLKFMLKSEKSHIKSDPKKDSFAYCRSPPNISAVLLGTTPGAGVGSGEELKADCPKGYQHGSLGNTKCERKGKELRFELPTGFSCHLSIPDKKNFDKATGWYKGRGNFKFHQHEEKAGGGPISWRVGQSLVPPDGNSNKGRGRSDDDHAGRLGGSAALVAAAAAAAWWTRLLLLRLDDAP</sequence>
<dbReference type="PROSITE" id="PS50856">
    <property type="entry name" value="AMOP"/>
    <property type="match status" value="1"/>
</dbReference>
<accession>A0A267DDV3</accession>
<feature type="region of interest" description="Disordered" evidence="1">
    <location>
        <begin position="776"/>
        <end position="811"/>
    </location>
</feature>
<evidence type="ECO:0000313" key="3">
    <source>
        <dbReference type="EMBL" id="PAA47336.1"/>
    </source>
</evidence>
<dbReference type="Proteomes" id="UP000215902">
    <property type="component" value="Unassembled WGS sequence"/>
</dbReference>
<evidence type="ECO:0000313" key="4">
    <source>
        <dbReference type="Proteomes" id="UP000215902"/>
    </source>
</evidence>
<feature type="domain" description="AMOP" evidence="2">
    <location>
        <begin position="205"/>
        <end position="376"/>
    </location>
</feature>
<proteinExistence type="predicted"/>
<evidence type="ECO:0000259" key="2">
    <source>
        <dbReference type="PROSITE" id="PS50856"/>
    </source>
</evidence>
<name>A0A267DDV3_9PLAT</name>
<protein>
    <recommendedName>
        <fullName evidence="2">AMOP domain-containing protein</fullName>
    </recommendedName>
</protein>
<comment type="caution">
    <text evidence="3">The sequence shown here is derived from an EMBL/GenBank/DDBJ whole genome shotgun (WGS) entry which is preliminary data.</text>
</comment>
<dbReference type="InterPro" id="IPR005533">
    <property type="entry name" value="AMOP_dom"/>
</dbReference>
<organism evidence="3 4">
    <name type="scientific">Macrostomum lignano</name>
    <dbReference type="NCBI Taxonomy" id="282301"/>
    <lineage>
        <taxon>Eukaryota</taxon>
        <taxon>Metazoa</taxon>
        <taxon>Spiralia</taxon>
        <taxon>Lophotrochozoa</taxon>
        <taxon>Platyhelminthes</taxon>
        <taxon>Rhabditophora</taxon>
        <taxon>Macrostomorpha</taxon>
        <taxon>Macrostomida</taxon>
        <taxon>Macrostomidae</taxon>
        <taxon>Macrostomum</taxon>
    </lineage>
</organism>
<dbReference type="EMBL" id="NIVC01004485">
    <property type="protein sequence ID" value="PAA47336.1"/>
    <property type="molecule type" value="Genomic_DNA"/>
</dbReference>
<dbReference type="Pfam" id="PF03782">
    <property type="entry name" value="AMOP"/>
    <property type="match status" value="1"/>
</dbReference>